<feature type="signal peptide" evidence="1">
    <location>
        <begin position="1"/>
        <end position="21"/>
    </location>
</feature>
<evidence type="ECO:0000256" key="1">
    <source>
        <dbReference type="SAM" id="SignalP"/>
    </source>
</evidence>
<dbReference type="EMBL" id="JAWIIV010000029">
    <property type="protein sequence ID" value="MEC4722400.1"/>
    <property type="molecule type" value="Genomic_DNA"/>
</dbReference>
<reference evidence="2 3" key="1">
    <citation type="submission" date="2023-10" db="EMBL/GenBank/DDBJ databases">
        <title>Noviherbaspirillum sp. CPCC 100848 genome assembly.</title>
        <authorList>
            <person name="Li X.Y."/>
            <person name="Fang X.M."/>
        </authorList>
    </citation>
    <scope>NUCLEOTIDE SEQUENCE [LARGE SCALE GENOMIC DNA]</scope>
    <source>
        <strain evidence="2 3">CPCC 100848</strain>
    </source>
</reference>
<evidence type="ECO:0000313" key="2">
    <source>
        <dbReference type="EMBL" id="MEC4722400.1"/>
    </source>
</evidence>
<keyword evidence="1" id="KW-0732">Signal</keyword>
<accession>A0ABU6JFT8</accession>
<protein>
    <recommendedName>
        <fullName evidence="4">Transmembrane protein</fullName>
    </recommendedName>
</protein>
<evidence type="ECO:0008006" key="4">
    <source>
        <dbReference type="Google" id="ProtNLM"/>
    </source>
</evidence>
<name>A0ABU6JFT8_9BURK</name>
<dbReference type="Proteomes" id="UP001352263">
    <property type="component" value="Unassembled WGS sequence"/>
</dbReference>
<organism evidence="2 3">
    <name type="scientific">Noviherbaspirillum album</name>
    <dbReference type="NCBI Taxonomy" id="3080276"/>
    <lineage>
        <taxon>Bacteria</taxon>
        <taxon>Pseudomonadati</taxon>
        <taxon>Pseudomonadota</taxon>
        <taxon>Betaproteobacteria</taxon>
        <taxon>Burkholderiales</taxon>
        <taxon>Oxalobacteraceae</taxon>
        <taxon>Noviherbaspirillum</taxon>
    </lineage>
</organism>
<gene>
    <name evidence="2" type="ORF">RY831_24870</name>
</gene>
<sequence>MKNGVIRWLAFCLLVGGGMPAAGQDQDFSFSVISDVIKRPGDEPELQEAIEKTDADSLAFVVASGIKAASEPCTDAVYERRKALLDEAKNGLIVSLSASDWAECKNAGGRPAAVSKLNFLRELFFTDEFSAGGTRIPLVRQSTIAKFRDFPENARWEVGNTMFATLNLPRNNNHYILDAGRNSEFEDRLVANRDWLNRVFSYATRRRLDGIVLFSDGNPLSPPVSKAIKRDGYSETRKLIQGLSQKFAGKVLLIHSQPNRDAAAGSIRWRNNLGELDASSGWVKIRVSQSGNEVFTVQAAAPRVSVSSSSETR</sequence>
<proteinExistence type="predicted"/>
<keyword evidence="3" id="KW-1185">Reference proteome</keyword>
<dbReference type="RefSeq" id="WP_326509075.1">
    <property type="nucleotide sequence ID" value="NZ_JAWIIV010000029.1"/>
</dbReference>
<comment type="caution">
    <text evidence="2">The sequence shown here is derived from an EMBL/GenBank/DDBJ whole genome shotgun (WGS) entry which is preliminary data.</text>
</comment>
<evidence type="ECO:0000313" key="3">
    <source>
        <dbReference type="Proteomes" id="UP001352263"/>
    </source>
</evidence>
<feature type="chain" id="PRO_5047180852" description="Transmembrane protein" evidence="1">
    <location>
        <begin position="22"/>
        <end position="313"/>
    </location>
</feature>